<dbReference type="Proteomes" id="UP000252415">
    <property type="component" value="Unassembled WGS sequence"/>
</dbReference>
<dbReference type="RefSeq" id="WP_114384249.1">
    <property type="nucleotide sequence ID" value="NZ_QPJD01000038.1"/>
</dbReference>
<dbReference type="PROSITE" id="PS50878">
    <property type="entry name" value="RT_POL"/>
    <property type="match status" value="1"/>
</dbReference>
<dbReference type="CDD" id="cd01651">
    <property type="entry name" value="RT_G2_intron"/>
    <property type="match status" value="1"/>
</dbReference>
<dbReference type="InterPro" id="IPR000477">
    <property type="entry name" value="RT_dom"/>
</dbReference>
<feature type="domain" description="Reverse transcriptase" evidence="1">
    <location>
        <begin position="83"/>
        <end position="316"/>
    </location>
</feature>
<evidence type="ECO:0000259" key="1">
    <source>
        <dbReference type="PROSITE" id="PS50878"/>
    </source>
</evidence>
<dbReference type="Pfam" id="PF00078">
    <property type="entry name" value="RVT_1"/>
    <property type="match status" value="1"/>
</dbReference>
<organism evidence="2 3">
    <name type="scientific">Paenibacillus prosopidis</name>
    <dbReference type="NCBI Taxonomy" id="630520"/>
    <lineage>
        <taxon>Bacteria</taxon>
        <taxon>Bacillati</taxon>
        <taxon>Bacillota</taxon>
        <taxon>Bacilli</taxon>
        <taxon>Bacillales</taxon>
        <taxon>Paenibacillaceae</taxon>
        <taxon>Paenibacillus</taxon>
    </lineage>
</organism>
<gene>
    <name evidence="2" type="ORF">DFP97_1385</name>
</gene>
<evidence type="ECO:0000313" key="2">
    <source>
        <dbReference type="EMBL" id="RCW40295.1"/>
    </source>
</evidence>
<comment type="caution">
    <text evidence="2">The sequence shown here is derived from an EMBL/GenBank/DDBJ whole genome shotgun (WGS) entry which is preliminary data.</text>
</comment>
<proteinExistence type="predicted"/>
<dbReference type="EMBL" id="QPJD01000038">
    <property type="protein sequence ID" value="RCW40295.1"/>
    <property type="molecule type" value="Genomic_DNA"/>
</dbReference>
<name>A0A368VGS9_9BACL</name>
<dbReference type="PANTHER" id="PTHR34047:SF8">
    <property type="entry name" value="PROTEIN YKFC"/>
    <property type="match status" value="1"/>
</dbReference>
<dbReference type="InterPro" id="IPR013597">
    <property type="entry name" value="Mat_intron_G2"/>
</dbReference>
<dbReference type="InterPro" id="IPR030931">
    <property type="entry name" value="Group_II_RT_mat"/>
</dbReference>
<evidence type="ECO:0000313" key="3">
    <source>
        <dbReference type="Proteomes" id="UP000252415"/>
    </source>
</evidence>
<dbReference type="NCBIfam" id="TIGR04416">
    <property type="entry name" value="group_II_RT_mat"/>
    <property type="match status" value="1"/>
</dbReference>
<dbReference type="AlphaFoldDB" id="A0A368VGS9"/>
<accession>A0A368VGS9</accession>
<keyword evidence="2" id="KW-0695">RNA-directed DNA polymerase</keyword>
<protein>
    <submittedName>
        <fullName evidence="2">Group II intron reverse transcriptase/maturase</fullName>
    </submittedName>
</protein>
<reference evidence="2 3" key="1">
    <citation type="submission" date="2018-07" db="EMBL/GenBank/DDBJ databases">
        <title>Genomic Encyclopedia of Type Strains, Phase III (KMG-III): the genomes of soil and plant-associated and newly described type strains.</title>
        <authorList>
            <person name="Whitman W."/>
        </authorList>
    </citation>
    <scope>NUCLEOTIDE SEQUENCE [LARGE SCALE GENOMIC DNA]</scope>
    <source>
        <strain evidence="2 3">CECT 7506</strain>
    </source>
</reference>
<dbReference type="InterPro" id="IPR051083">
    <property type="entry name" value="GrpII_Intron_Splice-Mob/Def"/>
</dbReference>
<keyword evidence="3" id="KW-1185">Reference proteome</keyword>
<dbReference type="SUPFAM" id="SSF56672">
    <property type="entry name" value="DNA/RNA polymerases"/>
    <property type="match status" value="1"/>
</dbReference>
<keyword evidence="2" id="KW-0548">Nucleotidyltransferase</keyword>
<dbReference type="GO" id="GO:0003964">
    <property type="term" value="F:RNA-directed DNA polymerase activity"/>
    <property type="evidence" value="ECO:0007669"/>
    <property type="project" value="UniProtKB-KW"/>
</dbReference>
<dbReference type="Pfam" id="PF08388">
    <property type="entry name" value="GIIM"/>
    <property type="match status" value="1"/>
</dbReference>
<dbReference type="PANTHER" id="PTHR34047">
    <property type="entry name" value="NUCLEAR INTRON MATURASE 1, MITOCHONDRIAL-RELATED"/>
    <property type="match status" value="1"/>
</dbReference>
<keyword evidence="2" id="KW-0808">Transferase</keyword>
<sequence length="450" mass="52445">MNAVKPANYTKAKVQQLQNTLYLAAKVDPKRRFHALYDKVYREDILREAWKRVKANGGSAGTDRITIQYIVQEYGEEQLIQETRELLVNGKYRPSPVRRKDIPKPDGKMRPLGIPTIQDRLVQMATKMVTEPIFEADFRDCSYGFRPKRGAKQAIEKIRRTTKDNPIYWVVDVDIPGYFDNIPHDKLMLLVAQRISDRRILKLIRGWLTAGVMKDDQFYDTEIGSPQGGVISPLLANIYLNYLDTVWEKQFTHLGTLVRYADDFVILCHKREHALEAVNVLKNVFRKLELSMNTQKSKLVNVYNDTEGFDFLGMHHRKLPWRSKGGLAYILRSFPSKKAMKKMRARVKEITAPRSRLPWSLQDMVKELNPVIQGWRGYYGKIDPAVSNRFLQKIDWHIRRRLFIFLRNKHKRKFQRWGPEVSDALTKSGLTTASSWGHCNARGEERRKAV</sequence>
<dbReference type="InterPro" id="IPR043502">
    <property type="entry name" value="DNA/RNA_pol_sf"/>
</dbReference>
<dbReference type="OrthoDB" id="9793236at2"/>